<feature type="compositionally biased region" description="Polar residues" evidence="1">
    <location>
        <begin position="153"/>
        <end position="179"/>
    </location>
</feature>
<feature type="region of interest" description="Disordered" evidence="1">
    <location>
        <begin position="152"/>
        <end position="185"/>
    </location>
</feature>
<name>A0AAN6SAP9_9PEZI</name>
<keyword evidence="2" id="KW-1133">Transmembrane helix</keyword>
<protein>
    <submittedName>
        <fullName evidence="3">Uncharacterized protein</fullName>
    </submittedName>
</protein>
<evidence type="ECO:0000256" key="2">
    <source>
        <dbReference type="SAM" id="Phobius"/>
    </source>
</evidence>
<dbReference type="AlphaFoldDB" id="A0AAN6SAP9"/>
<dbReference type="EMBL" id="MU853753">
    <property type="protein sequence ID" value="KAK3946071.1"/>
    <property type="molecule type" value="Genomic_DNA"/>
</dbReference>
<keyword evidence="2" id="KW-0812">Transmembrane</keyword>
<evidence type="ECO:0000256" key="1">
    <source>
        <dbReference type="SAM" id="MobiDB-lite"/>
    </source>
</evidence>
<feature type="region of interest" description="Disordered" evidence="1">
    <location>
        <begin position="107"/>
        <end position="130"/>
    </location>
</feature>
<proteinExistence type="predicted"/>
<feature type="transmembrane region" description="Helical" evidence="2">
    <location>
        <begin position="28"/>
        <end position="50"/>
    </location>
</feature>
<comment type="caution">
    <text evidence="3">The sequence shown here is derived from an EMBL/GenBank/DDBJ whole genome shotgun (WGS) entry which is preliminary data.</text>
</comment>
<feature type="non-terminal residue" evidence="3">
    <location>
        <position position="215"/>
    </location>
</feature>
<evidence type="ECO:0000313" key="3">
    <source>
        <dbReference type="EMBL" id="KAK3946071.1"/>
    </source>
</evidence>
<reference evidence="4" key="1">
    <citation type="journal article" date="2023" name="Mol. Phylogenet. Evol.">
        <title>Genome-scale phylogeny and comparative genomics of the fungal order Sordariales.</title>
        <authorList>
            <person name="Hensen N."/>
            <person name="Bonometti L."/>
            <person name="Westerberg I."/>
            <person name="Brannstrom I.O."/>
            <person name="Guillou S."/>
            <person name="Cros-Aarteil S."/>
            <person name="Calhoun S."/>
            <person name="Haridas S."/>
            <person name="Kuo A."/>
            <person name="Mondo S."/>
            <person name="Pangilinan J."/>
            <person name="Riley R."/>
            <person name="LaButti K."/>
            <person name="Andreopoulos B."/>
            <person name="Lipzen A."/>
            <person name="Chen C."/>
            <person name="Yan M."/>
            <person name="Daum C."/>
            <person name="Ng V."/>
            <person name="Clum A."/>
            <person name="Steindorff A."/>
            <person name="Ohm R.A."/>
            <person name="Martin F."/>
            <person name="Silar P."/>
            <person name="Natvig D.O."/>
            <person name="Lalanne C."/>
            <person name="Gautier V."/>
            <person name="Ament-Velasquez S.L."/>
            <person name="Kruys A."/>
            <person name="Hutchinson M.I."/>
            <person name="Powell A.J."/>
            <person name="Barry K."/>
            <person name="Miller A.N."/>
            <person name="Grigoriev I.V."/>
            <person name="Debuchy R."/>
            <person name="Gladieux P."/>
            <person name="Hiltunen Thoren M."/>
            <person name="Johannesson H."/>
        </authorList>
    </citation>
    <scope>NUCLEOTIDE SEQUENCE [LARGE SCALE GENOMIC DNA]</scope>
    <source>
        <strain evidence="4">CBS 340.73</strain>
    </source>
</reference>
<keyword evidence="4" id="KW-1185">Reference proteome</keyword>
<dbReference type="Proteomes" id="UP001303473">
    <property type="component" value="Unassembled WGS sequence"/>
</dbReference>
<sequence length="215" mass="23032">MAPIWSQHLVLRDSTSTSSSAVMTTGTIVGIACSAAVLFLGGVILFILYWRRQRRFDTAGPYLRQGGTLAAGGQGYGEDNVVYHIAPAGVIYTMDYKMDDPELGKEMASSSSYAQSPETIKSDASSTKPLSEMASAMPAHPAYIPRAMLRGSSIRSPTPSESGTSQKPPFSMTTPQLRQSKSRPDDLVMQAYLSAADGERVPSAILRIASPPPQQ</sequence>
<keyword evidence="2" id="KW-0472">Membrane</keyword>
<feature type="compositionally biased region" description="Polar residues" evidence="1">
    <location>
        <begin position="108"/>
        <end position="129"/>
    </location>
</feature>
<organism evidence="3 4">
    <name type="scientific">Diplogelasinospora grovesii</name>
    <dbReference type="NCBI Taxonomy" id="303347"/>
    <lineage>
        <taxon>Eukaryota</taxon>
        <taxon>Fungi</taxon>
        <taxon>Dikarya</taxon>
        <taxon>Ascomycota</taxon>
        <taxon>Pezizomycotina</taxon>
        <taxon>Sordariomycetes</taxon>
        <taxon>Sordariomycetidae</taxon>
        <taxon>Sordariales</taxon>
        <taxon>Diplogelasinosporaceae</taxon>
        <taxon>Diplogelasinospora</taxon>
    </lineage>
</organism>
<gene>
    <name evidence="3" type="ORF">QBC46DRAFT_249156</name>
</gene>
<evidence type="ECO:0000313" key="4">
    <source>
        <dbReference type="Proteomes" id="UP001303473"/>
    </source>
</evidence>
<accession>A0AAN6SAP9</accession>